<feature type="transmembrane region" description="Helical" evidence="6">
    <location>
        <begin position="450"/>
        <end position="471"/>
    </location>
</feature>
<feature type="transmembrane region" description="Helical" evidence="6">
    <location>
        <begin position="195"/>
        <end position="217"/>
    </location>
</feature>
<feature type="transmembrane region" description="Helical" evidence="6">
    <location>
        <begin position="298"/>
        <end position="318"/>
    </location>
</feature>
<feature type="transmembrane region" description="Helical" evidence="6">
    <location>
        <begin position="330"/>
        <end position="350"/>
    </location>
</feature>
<dbReference type="GO" id="GO:0022857">
    <property type="term" value="F:transmembrane transporter activity"/>
    <property type="evidence" value="ECO:0007669"/>
    <property type="project" value="InterPro"/>
</dbReference>
<evidence type="ECO:0000256" key="4">
    <source>
        <dbReference type="ARBA" id="ARBA00022989"/>
    </source>
</evidence>
<dbReference type="PANTHER" id="PTHR43791">
    <property type="entry name" value="PERMEASE-RELATED"/>
    <property type="match status" value="1"/>
</dbReference>
<evidence type="ECO:0000256" key="1">
    <source>
        <dbReference type="ARBA" id="ARBA00004141"/>
    </source>
</evidence>
<feature type="transmembrane region" description="Helical" evidence="6">
    <location>
        <begin position="133"/>
        <end position="153"/>
    </location>
</feature>
<proteinExistence type="predicted"/>
<dbReference type="Proteomes" id="UP000799302">
    <property type="component" value="Unassembled WGS sequence"/>
</dbReference>
<feature type="transmembrane region" description="Helical" evidence="6">
    <location>
        <begin position="104"/>
        <end position="126"/>
    </location>
</feature>
<evidence type="ECO:0000256" key="2">
    <source>
        <dbReference type="ARBA" id="ARBA00022448"/>
    </source>
</evidence>
<feature type="transmembrane region" description="Helical" evidence="6">
    <location>
        <begin position="421"/>
        <end position="438"/>
    </location>
</feature>
<comment type="subcellular location">
    <subcellularLocation>
        <location evidence="1">Membrane</location>
        <topology evidence="1">Multi-pass membrane protein</topology>
    </subcellularLocation>
</comment>
<evidence type="ECO:0000313" key="9">
    <source>
        <dbReference type="Proteomes" id="UP000799302"/>
    </source>
</evidence>
<dbReference type="PROSITE" id="PS50850">
    <property type="entry name" value="MFS"/>
    <property type="match status" value="1"/>
</dbReference>
<protein>
    <submittedName>
        <fullName evidence="8">MFS transporter</fullName>
    </submittedName>
</protein>
<dbReference type="Pfam" id="PF07690">
    <property type="entry name" value="MFS_1"/>
    <property type="match status" value="1"/>
</dbReference>
<dbReference type="FunFam" id="1.20.1250.20:FF:000013">
    <property type="entry name" value="MFS general substrate transporter"/>
    <property type="match status" value="1"/>
</dbReference>
<dbReference type="EMBL" id="MU004235">
    <property type="protein sequence ID" value="KAF2669522.1"/>
    <property type="molecule type" value="Genomic_DNA"/>
</dbReference>
<dbReference type="GO" id="GO:0016020">
    <property type="term" value="C:membrane"/>
    <property type="evidence" value="ECO:0007669"/>
    <property type="project" value="UniProtKB-SubCell"/>
</dbReference>
<feature type="transmembrane region" description="Helical" evidence="6">
    <location>
        <begin position="388"/>
        <end position="409"/>
    </location>
</feature>
<keyword evidence="9" id="KW-1185">Reference proteome</keyword>
<feature type="transmembrane region" description="Helical" evidence="6">
    <location>
        <begin position="362"/>
        <end position="382"/>
    </location>
</feature>
<dbReference type="InterPro" id="IPR036259">
    <property type="entry name" value="MFS_trans_sf"/>
</dbReference>
<evidence type="ECO:0000313" key="8">
    <source>
        <dbReference type="EMBL" id="KAF2669522.1"/>
    </source>
</evidence>
<dbReference type="PANTHER" id="PTHR43791:SF92">
    <property type="entry name" value="AGL026WP"/>
    <property type="match status" value="1"/>
</dbReference>
<dbReference type="SUPFAM" id="SSF103473">
    <property type="entry name" value="MFS general substrate transporter"/>
    <property type="match status" value="1"/>
</dbReference>
<gene>
    <name evidence="8" type="ORF">BT63DRAFT_425230</name>
</gene>
<dbReference type="AlphaFoldDB" id="A0A6A6UBH9"/>
<feature type="domain" description="Major facilitator superfamily (MFS) profile" evidence="7">
    <location>
        <begin position="67"/>
        <end position="474"/>
    </location>
</feature>
<name>A0A6A6UBH9_9PEZI</name>
<evidence type="ECO:0000256" key="5">
    <source>
        <dbReference type="ARBA" id="ARBA00023136"/>
    </source>
</evidence>
<feature type="transmembrane region" description="Helical" evidence="6">
    <location>
        <begin position="159"/>
        <end position="183"/>
    </location>
</feature>
<dbReference type="InterPro" id="IPR020846">
    <property type="entry name" value="MFS_dom"/>
</dbReference>
<dbReference type="OrthoDB" id="2250022at2759"/>
<evidence type="ECO:0000256" key="3">
    <source>
        <dbReference type="ARBA" id="ARBA00022692"/>
    </source>
</evidence>
<keyword evidence="5 6" id="KW-0472">Membrane</keyword>
<keyword evidence="3 6" id="KW-0812">Transmembrane</keyword>
<dbReference type="Gene3D" id="1.20.1250.20">
    <property type="entry name" value="MFS general substrate transporter like domains"/>
    <property type="match status" value="2"/>
</dbReference>
<sequence>MRFNSIDLTLGDVRGGIYKLLEPRPDDADNGADNDVDIDVAKNGGDFDVEGFTVREEALVGKLDRRIMPCLFGMIVLNYLDRNSLANARIQGIEQALGLSGSDFSTAISVFFVGYIGLQIPSNLLITRVRPSIYLPGCMIAWGFLSGASAFVTSFKGLVMVRFLLGFVEAPFFPGALFLLSSWYTRKELALRTAILYAGSLLAGAFGGLVGASIEYFFNGFMGVESWRWLFMIEASCTILLAISAMFILPDYPHSTRFLTPDERAIAMRRVQDQSGVKDSTKGSLMTGLKMALTDYKVWLLSLIIITKTSAGAVTSFIPTLVGTFGLGRVNTLLLVAPPYVCAAAMTLVISRMSDRLGDRAYHIMGPMVLAALGFFFAAVTLNTAVRYLSLFLMLGGVYGSYNVALAWISSTLPRPVEKRSAAIAIINTMGNVAQIYSPYFYLPENGPRYLLAMVANVCFCAACIGVTVVLRKCLKQENEDLTRRKYDDGYDINEVDEIAYRYTL</sequence>
<keyword evidence="2" id="KW-0813">Transport</keyword>
<keyword evidence="4 6" id="KW-1133">Transmembrane helix</keyword>
<evidence type="ECO:0000256" key="6">
    <source>
        <dbReference type="SAM" id="Phobius"/>
    </source>
</evidence>
<dbReference type="InterPro" id="IPR011701">
    <property type="entry name" value="MFS"/>
</dbReference>
<feature type="transmembrane region" description="Helical" evidence="6">
    <location>
        <begin position="229"/>
        <end position="249"/>
    </location>
</feature>
<organism evidence="8 9">
    <name type="scientific">Microthyrium microscopicum</name>
    <dbReference type="NCBI Taxonomy" id="703497"/>
    <lineage>
        <taxon>Eukaryota</taxon>
        <taxon>Fungi</taxon>
        <taxon>Dikarya</taxon>
        <taxon>Ascomycota</taxon>
        <taxon>Pezizomycotina</taxon>
        <taxon>Dothideomycetes</taxon>
        <taxon>Dothideomycetes incertae sedis</taxon>
        <taxon>Microthyriales</taxon>
        <taxon>Microthyriaceae</taxon>
        <taxon>Microthyrium</taxon>
    </lineage>
</organism>
<reference evidence="8" key="1">
    <citation type="journal article" date="2020" name="Stud. Mycol.">
        <title>101 Dothideomycetes genomes: a test case for predicting lifestyles and emergence of pathogens.</title>
        <authorList>
            <person name="Haridas S."/>
            <person name="Albert R."/>
            <person name="Binder M."/>
            <person name="Bloem J."/>
            <person name="Labutti K."/>
            <person name="Salamov A."/>
            <person name="Andreopoulos B."/>
            <person name="Baker S."/>
            <person name="Barry K."/>
            <person name="Bills G."/>
            <person name="Bluhm B."/>
            <person name="Cannon C."/>
            <person name="Castanera R."/>
            <person name="Culley D."/>
            <person name="Daum C."/>
            <person name="Ezra D."/>
            <person name="Gonzalez J."/>
            <person name="Henrissat B."/>
            <person name="Kuo A."/>
            <person name="Liang C."/>
            <person name="Lipzen A."/>
            <person name="Lutzoni F."/>
            <person name="Magnuson J."/>
            <person name="Mondo S."/>
            <person name="Nolan M."/>
            <person name="Ohm R."/>
            <person name="Pangilinan J."/>
            <person name="Park H.-J."/>
            <person name="Ramirez L."/>
            <person name="Alfaro M."/>
            <person name="Sun H."/>
            <person name="Tritt A."/>
            <person name="Yoshinaga Y."/>
            <person name="Zwiers L.-H."/>
            <person name="Turgeon B."/>
            <person name="Goodwin S."/>
            <person name="Spatafora J."/>
            <person name="Crous P."/>
            <person name="Grigoriev I."/>
        </authorList>
    </citation>
    <scope>NUCLEOTIDE SEQUENCE</scope>
    <source>
        <strain evidence="8">CBS 115976</strain>
    </source>
</reference>
<evidence type="ECO:0000259" key="7">
    <source>
        <dbReference type="PROSITE" id="PS50850"/>
    </source>
</evidence>
<accession>A0A6A6UBH9</accession>
<dbReference type="FunFam" id="1.20.1250.20:FF:000057">
    <property type="entry name" value="MFS general substrate transporter"/>
    <property type="match status" value="1"/>
</dbReference>